<dbReference type="EMBL" id="VCEB01000004">
    <property type="protein sequence ID" value="KAB0377882.1"/>
    <property type="molecule type" value="Genomic_DNA"/>
</dbReference>
<dbReference type="Gene3D" id="3.40.20.10">
    <property type="entry name" value="Severin"/>
    <property type="match status" value="1"/>
</dbReference>
<keyword evidence="2" id="KW-1185">Reference proteome</keyword>
<accession>A0A5N3XV92</accession>
<gene>
    <name evidence="1" type="ORF">FD755_009460</name>
</gene>
<protein>
    <submittedName>
        <fullName evidence="1">Uncharacterized protein</fullName>
    </submittedName>
</protein>
<dbReference type="Proteomes" id="UP000326062">
    <property type="component" value="Chromosome 4"/>
</dbReference>
<name>A0A5N3XV92_MUNRE</name>
<sequence>MAVNLSRNGPALLEAYERVVNEKSSTDWWATGWAGSGPGPGPG</sequence>
<reference evidence="1 2" key="1">
    <citation type="submission" date="2019-06" db="EMBL/GenBank/DDBJ databases">
        <title>Discovery of a novel chromosome fission-fusion reversal in muntjac.</title>
        <authorList>
            <person name="Mudd A.B."/>
            <person name="Bredeson J.V."/>
            <person name="Baum R."/>
            <person name="Hockemeyer D."/>
            <person name="Rokhsar D.S."/>
        </authorList>
    </citation>
    <scope>NUCLEOTIDE SEQUENCE [LARGE SCALE GENOMIC DNA]</scope>
    <source>
        <strain evidence="1">UCam_UCB_Mr</strain>
        <tissue evidence="1">Fibroblast cell line</tissue>
    </source>
</reference>
<proteinExistence type="predicted"/>
<dbReference type="AlphaFoldDB" id="A0A5N3XV92"/>
<comment type="caution">
    <text evidence="1">The sequence shown here is derived from an EMBL/GenBank/DDBJ whole genome shotgun (WGS) entry which is preliminary data.</text>
</comment>
<feature type="non-terminal residue" evidence="1">
    <location>
        <position position="43"/>
    </location>
</feature>
<evidence type="ECO:0000313" key="1">
    <source>
        <dbReference type="EMBL" id="KAB0377882.1"/>
    </source>
</evidence>
<dbReference type="InterPro" id="IPR029006">
    <property type="entry name" value="ADF-H/Gelsolin-like_dom_sf"/>
</dbReference>
<organism evidence="1 2">
    <name type="scientific">Muntiacus reevesi</name>
    <name type="common">Reeves' muntjac</name>
    <name type="synonym">Cervus reevesi</name>
    <dbReference type="NCBI Taxonomy" id="9886"/>
    <lineage>
        <taxon>Eukaryota</taxon>
        <taxon>Metazoa</taxon>
        <taxon>Chordata</taxon>
        <taxon>Craniata</taxon>
        <taxon>Vertebrata</taxon>
        <taxon>Euteleostomi</taxon>
        <taxon>Mammalia</taxon>
        <taxon>Eutheria</taxon>
        <taxon>Laurasiatheria</taxon>
        <taxon>Artiodactyla</taxon>
        <taxon>Ruminantia</taxon>
        <taxon>Pecora</taxon>
        <taxon>Cervidae</taxon>
        <taxon>Muntiacinae</taxon>
        <taxon>Muntiacus</taxon>
    </lineage>
</organism>
<evidence type="ECO:0000313" key="2">
    <source>
        <dbReference type="Proteomes" id="UP000326062"/>
    </source>
</evidence>